<dbReference type="InterPro" id="IPR016032">
    <property type="entry name" value="Sig_transdc_resp-reg_C-effctor"/>
</dbReference>
<dbReference type="EMBL" id="JAAGSC010000031">
    <property type="protein sequence ID" value="NDY94643.1"/>
    <property type="molecule type" value="Genomic_DNA"/>
</dbReference>
<comment type="caution">
    <text evidence="9">The sequence shown here is derived from an EMBL/GenBank/DDBJ whole genome shotgun (WGS) entry which is preliminary data.</text>
</comment>
<evidence type="ECO:0000259" key="8">
    <source>
        <dbReference type="PROSITE" id="PS50110"/>
    </source>
</evidence>
<dbReference type="InterPro" id="IPR000792">
    <property type="entry name" value="Tscrpt_reg_LuxR_C"/>
</dbReference>
<dbReference type="PANTHER" id="PTHR43214:SF3">
    <property type="entry name" value="RESPONSE REGULATOR UVRY"/>
    <property type="match status" value="1"/>
</dbReference>
<dbReference type="PRINTS" id="PR00038">
    <property type="entry name" value="HTHLUXR"/>
</dbReference>
<dbReference type="CDD" id="cd06170">
    <property type="entry name" value="LuxR_C_like"/>
    <property type="match status" value="1"/>
</dbReference>
<keyword evidence="10" id="KW-1185">Reference proteome</keyword>
<organism evidence="9 10">
    <name type="scientific">Wenzhouxiangella limi</name>
    <dbReference type="NCBI Taxonomy" id="2707351"/>
    <lineage>
        <taxon>Bacteria</taxon>
        <taxon>Pseudomonadati</taxon>
        <taxon>Pseudomonadota</taxon>
        <taxon>Gammaproteobacteria</taxon>
        <taxon>Chromatiales</taxon>
        <taxon>Wenzhouxiangellaceae</taxon>
        <taxon>Wenzhouxiangella</taxon>
    </lineage>
</organism>
<dbReference type="PROSITE" id="PS00622">
    <property type="entry name" value="HTH_LUXR_1"/>
    <property type="match status" value="1"/>
</dbReference>
<dbReference type="Pfam" id="PF00072">
    <property type="entry name" value="Response_reg"/>
    <property type="match status" value="1"/>
</dbReference>
<keyword evidence="2" id="KW-0902">Two-component regulatory system</keyword>
<dbReference type="GO" id="GO:0003677">
    <property type="term" value="F:DNA binding"/>
    <property type="evidence" value="ECO:0007669"/>
    <property type="project" value="UniProtKB-KW"/>
</dbReference>
<evidence type="ECO:0000313" key="10">
    <source>
        <dbReference type="Proteomes" id="UP000484885"/>
    </source>
</evidence>
<dbReference type="SUPFAM" id="SSF52172">
    <property type="entry name" value="CheY-like"/>
    <property type="match status" value="1"/>
</dbReference>
<evidence type="ECO:0000256" key="1">
    <source>
        <dbReference type="ARBA" id="ARBA00022553"/>
    </source>
</evidence>
<protein>
    <submittedName>
        <fullName evidence="9">Response regulator</fullName>
    </submittedName>
</protein>
<dbReference type="Pfam" id="PF00196">
    <property type="entry name" value="GerE"/>
    <property type="match status" value="1"/>
</dbReference>
<dbReference type="InterPro" id="IPR058245">
    <property type="entry name" value="NreC/VraR/RcsB-like_REC"/>
</dbReference>
<evidence type="ECO:0000256" key="6">
    <source>
        <dbReference type="PROSITE-ProRule" id="PRU00169"/>
    </source>
</evidence>
<evidence type="ECO:0000256" key="4">
    <source>
        <dbReference type="ARBA" id="ARBA00023125"/>
    </source>
</evidence>
<evidence type="ECO:0000256" key="3">
    <source>
        <dbReference type="ARBA" id="ARBA00023015"/>
    </source>
</evidence>
<dbReference type="InterPro" id="IPR011006">
    <property type="entry name" value="CheY-like_superfamily"/>
</dbReference>
<dbReference type="Proteomes" id="UP000484885">
    <property type="component" value="Unassembled WGS sequence"/>
</dbReference>
<evidence type="ECO:0000256" key="5">
    <source>
        <dbReference type="ARBA" id="ARBA00023163"/>
    </source>
</evidence>
<dbReference type="GO" id="GO:0000160">
    <property type="term" value="P:phosphorelay signal transduction system"/>
    <property type="evidence" value="ECO:0007669"/>
    <property type="project" value="UniProtKB-KW"/>
</dbReference>
<proteinExistence type="predicted"/>
<evidence type="ECO:0000259" key="7">
    <source>
        <dbReference type="PROSITE" id="PS50043"/>
    </source>
</evidence>
<keyword evidence="5" id="KW-0804">Transcription</keyword>
<dbReference type="PANTHER" id="PTHR43214">
    <property type="entry name" value="TWO-COMPONENT RESPONSE REGULATOR"/>
    <property type="match status" value="1"/>
</dbReference>
<dbReference type="PROSITE" id="PS50043">
    <property type="entry name" value="HTH_LUXR_2"/>
    <property type="match status" value="1"/>
</dbReference>
<dbReference type="PROSITE" id="PS50110">
    <property type="entry name" value="RESPONSE_REGULATORY"/>
    <property type="match status" value="1"/>
</dbReference>
<dbReference type="SUPFAM" id="SSF46894">
    <property type="entry name" value="C-terminal effector domain of the bipartite response regulators"/>
    <property type="match status" value="1"/>
</dbReference>
<feature type="domain" description="HTH luxR-type" evidence="7">
    <location>
        <begin position="142"/>
        <end position="207"/>
    </location>
</feature>
<evidence type="ECO:0000256" key="2">
    <source>
        <dbReference type="ARBA" id="ARBA00023012"/>
    </source>
</evidence>
<dbReference type="GO" id="GO:0006355">
    <property type="term" value="P:regulation of DNA-templated transcription"/>
    <property type="evidence" value="ECO:0007669"/>
    <property type="project" value="InterPro"/>
</dbReference>
<gene>
    <name evidence="9" type="ORF">G3I74_02730</name>
</gene>
<dbReference type="CDD" id="cd17535">
    <property type="entry name" value="REC_NarL-like"/>
    <property type="match status" value="1"/>
</dbReference>
<keyword evidence="4" id="KW-0238">DNA-binding</keyword>
<reference evidence="9 10" key="1">
    <citation type="submission" date="2020-02" db="EMBL/GenBank/DDBJ databases">
        <authorList>
            <person name="Zhang X.-Y."/>
        </authorList>
    </citation>
    <scope>NUCLEOTIDE SEQUENCE [LARGE SCALE GENOMIC DNA]</scope>
    <source>
        <strain evidence="9 10">C33</strain>
    </source>
</reference>
<dbReference type="AlphaFoldDB" id="A0A845US27"/>
<keyword evidence="1 6" id="KW-0597">Phosphoprotein</keyword>
<dbReference type="SMART" id="SM00421">
    <property type="entry name" value="HTH_LUXR"/>
    <property type="match status" value="1"/>
</dbReference>
<dbReference type="InterPro" id="IPR039420">
    <property type="entry name" value="WalR-like"/>
</dbReference>
<keyword evidence="3" id="KW-0805">Transcription regulation</keyword>
<dbReference type="InterPro" id="IPR001789">
    <property type="entry name" value="Sig_transdc_resp-reg_receiver"/>
</dbReference>
<feature type="domain" description="Response regulatory" evidence="8">
    <location>
        <begin position="3"/>
        <end position="119"/>
    </location>
</feature>
<dbReference type="RefSeq" id="WP_164210038.1">
    <property type="nucleotide sequence ID" value="NZ_JAAGSC010000031.1"/>
</dbReference>
<dbReference type="Gene3D" id="3.40.50.2300">
    <property type="match status" value="1"/>
</dbReference>
<name>A0A845US27_9GAMM</name>
<feature type="modified residue" description="4-aspartylphosphate" evidence="6">
    <location>
        <position position="54"/>
    </location>
</feature>
<evidence type="ECO:0000313" key="9">
    <source>
        <dbReference type="EMBL" id="NDY94643.1"/>
    </source>
</evidence>
<dbReference type="SMART" id="SM00448">
    <property type="entry name" value="REC"/>
    <property type="match status" value="1"/>
</dbReference>
<accession>A0A845US27</accession>
<sequence length="213" mass="23334">MIKLMIVEDHELFRTGINNILAKFDNIEVVAETSNGEDAIRLARQLEPDVILMDVGLPGLSGLETTERILKTQSDIRVIVLTAHAEPPLPARLLDIGASGYLTKGASADELVSAVQAVHRGERYIGSEIAQQLALSLLPGTPASPFQDLTGRELEVTLMLIQGMKANSIGEVLKLSPKTVATHKYRIYDKVGVRNEVELLRLAIRYGLFKPEV</sequence>